<dbReference type="Proteomes" id="UP001212741">
    <property type="component" value="Unassembled WGS sequence"/>
</dbReference>
<evidence type="ECO:0000313" key="1">
    <source>
        <dbReference type="EMBL" id="MDB1838662.1"/>
    </source>
</evidence>
<sequence length="111" mass="12847">MNDRPLVIGKGTKQRRDKYTWRYRHSLGKDPVTGKYRYSPWQTIHTTKSREVDAALEAYKAELNSGTYVQKSRDTVGSYAKKFHDNREGTITPLAYSTSYSIENRTRTSHA</sequence>
<accession>A0AAW6ANL5</accession>
<evidence type="ECO:0000313" key="2">
    <source>
        <dbReference type="Proteomes" id="UP001212741"/>
    </source>
</evidence>
<comment type="caution">
    <text evidence="1">The sequence shown here is derived from an EMBL/GenBank/DDBJ whole genome shotgun (WGS) entry which is preliminary data.</text>
</comment>
<dbReference type="AlphaFoldDB" id="A0AAW6ANL5"/>
<name>A0AAW6ANL5_9ACTN</name>
<dbReference type="EMBL" id="JAQLEC010000008">
    <property type="protein sequence ID" value="MDB1838662.1"/>
    <property type="molecule type" value="Genomic_DNA"/>
</dbReference>
<proteinExistence type="predicted"/>
<protein>
    <submittedName>
        <fullName evidence="1">Uncharacterized protein</fullName>
    </submittedName>
</protein>
<dbReference type="RefSeq" id="WP_006234743.1">
    <property type="nucleotide sequence ID" value="NZ_CABIYU010000004.1"/>
</dbReference>
<dbReference type="GeneID" id="92850970"/>
<reference evidence="1" key="1">
    <citation type="submission" date="2023-01" db="EMBL/GenBank/DDBJ databases">
        <title>Human gut microbiome strain richness.</title>
        <authorList>
            <person name="Chen-Liaw A."/>
        </authorList>
    </citation>
    <scope>NUCLEOTIDE SEQUENCE</scope>
    <source>
        <strain evidence="1">D54st1_D6_D54t1_190329</strain>
    </source>
</reference>
<organism evidence="1 2">
    <name type="scientific">Collinsella aerofaciens</name>
    <dbReference type="NCBI Taxonomy" id="74426"/>
    <lineage>
        <taxon>Bacteria</taxon>
        <taxon>Bacillati</taxon>
        <taxon>Actinomycetota</taxon>
        <taxon>Coriobacteriia</taxon>
        <taxon>Coriobacteriales</taxon>
        <taxon>Coriobacteriaceae</taxon>
        <taxon>Collinsella</taxon>
    </lineage>
</organism>
<gene>
    <name evidence="1" type="ORF">PMW86_03515</name>
</gene>